<dbReference type="Gene3D" id="3.30.160.20">
    <property type="match status" value="1"/>
</dbReference>
<proteinExistence type="predicted"/>
<protein>
    <submittedName>
        <fullName evidence="2">Uncharacterized protein</fullName>
    </submittedName>
</protein>
<evidence type="ECO:0000256" key="1">
    <source>
        <dbReference type="SAM" id="MobiDB-lite"/>
    </source>
</evidence>
<feature type="compositionally biased region" description="Polar residues" evidence="1">
    <location>
        <begin position="104"/>
        <end position="113"/>
    </location>
</feature>
<evidence type="ECO:0000313" key="2">
    <source>
        <dbReference type="EMBL" id="WPG97733.1"/>
    </source>
</evidence>
<sequence length="187" mass="21123">MFYLMYLSNICQRRSWPEPMYEHYQTSHGHFCKVRVNNREYCTDVPYETDTLAKDGAAMRAYMIVRNFSHNDGMYPGQRPGHRSSNGIVQGLPVAIGTGRRSNRSSGASYETVSSSSDGGTSSGGNSPKSLESGFEQQLRQVTQQTPRATPQTMKSRGEEQYMCYCRRGPVRSYGRCGWCLRENGWA</sequence>
<accession>A0AAQ3R4Z3</accession>
<feature type="compositionally biased region" description="Polar residues" evidence="1">
    <location>
        <begin position="135"/>
        <end position="155"/>
    </location>
</feature>
<dbReference type="Proteomes" id="UP001303373">
    <property type="component" value="Chromosome 1"/>
</dbReference>
<dbReference type="EMBL" id="CP138580">
    <property type="protein sequence ID" value="WPG97733.1"/>
    <property type="molecule type" value="Genomic_DNA"/>
</dbReference>
<name>A0AAQ3R4Z3_9PEZI</name>
<dbReference type="SUPFAM" id="SSF54768">
    <property type="entry name" value="dsRNA-binding domain-like"/>
    <property type="match status" value="1"/>
</dbReference>
<gene>
    <name evidence="2" type="ORF">R9X50_00051400</name>
</gene>
<feature type="region of interest" description="Disordered" evidence="1">
    <location>
        <begin position="97"/>
        <end position="157"/>
    </location>
</feature>
<evidence type="ECO:0000313" key="3">
    <source>
        <dbReference type="Proteomes" id="UP001303373"/>
    </source>
</evidence>
<dbReference type="AlphaFoldDB" id="A0AAQ3R4Z3"/>
<organism evidence="2 3">
    <name type="scientific">Acrodontium crateriforme</name>
    <dbReference type="NCBI Taxonomy" id="150365"/>
    <lineage>
        <taxon>Eukaryota</taxon>
        <taxon>Fungi</taxon>
        <taxon>Dikarya</taxon>
        <taxon>Ascomycota</taxon>
        <taxon>Pezizomycotina</taxon>
        <taxon>Dothideomycetes</taxon>
        <taxon>Dothideomycetidae</taxon>
        <taxon>Mycosphaerellales</taxon>
        <taxon>Teratosphaeriaceae</taxon>
        <taxon>Acrodontium</taxon>
    </lineage>
</organism>
<feature type="compositionally biased region" description="Low complexity" evidence="1">
    <location>
        <begin position="114"/>
        <end position="127"/>
    </location>
</feature>
<reference evidence="2 3" key="1">
    <citation type="submission" date="2023-11" db="EMBL/GenBank/DDBJ databases">
        <title>An acidophilic fungus is an integral part of prey digestion in a carnivorous sundew plant.</title>
        <authorList>
            <person name="Tsai I.J."/>
        </authorList>
    </citation>
    <scope>NUCLEOTIDE SEQUENCE [LARGE SCALE GENOMIC DNA]</scope>
    <source>
        <strain evidence="2">169a</strain>
    </source>
</reference>
<keyword evidence="3" id="KW-1185">Reference proteome</keyword>